<keyword evidence="1" id="KW-0472">Membrane</keyword>
<organism evidence="3 4">
    <name type="scientific">Edhazardia aedis (strain USNM 41457)</name>
    <name type="common">Microsporidian parasite</name>
    <dbReference type="NCBI Taxonomy" id="1003232"/>
    <lineage>
        <taxon>Eukaryota</taxon>
        <taxon>Fungi</taxon>
        <taxon>Fungi incertae sedis</taxon>
        <taxon>Microsporidia</taxon>
        <taxon>Edhazardia</taxon>
    </lineage>
</organism>
<proteinExistence type="predicted"/>
<dbReference type="InterPro" id="IPR000727">
    <property type="entry name" value="T_SNARE_dom"/>
</dbReference>
<keyword evidence="1" id="KW-0812">Transmembrane</keyword>
<evidence type="ECO:0000313" key="3">
    <source>
        <dbReference type="EMBL" id="EJW03819.1"/>
    </source>
</evidence>
<dbReference type="GO" id="GO:0016192">
    <property type="term" value="P:vesicle-mediated transport"/>
    <property type="evidence" value="ECO:0007669"/>
    <property type="project" value="InterPro"/>
</dbReference>
<dbReference type="Gene3D" id="1.20.5.110">
    <property type="match status" value="1"/>
</dbReference>
<feature type="domain" description="T-SNARE coiled-coil homology" evidence="2">
    <location>
        <begin position="152"/>
        <end position="214"/>
    </location>
</feature>
<dbReference type="GO" id="GO:0016020">
    <property type="term" value="C:membrane"/>
    <property type="evidence" value="ECO:0007669"/>
    <property type="project" value="InterPro"/>
</dbReference>
<comment type="caution">
    <text evidence="3">The sequence shown here is derived from an EMBL/GenBank/DDBJ whole genome shotgun (WGS) entry which is preliminary data.</text>
</comment>
<feature type="transmembrane region" description="Helical" evidence="1">
    <location>
        <begin position="225"/>
        <end position="245"/>
    </location>
</feature>
<keyword evidence="1" id="KW-1133">Transmembrane helix</keyword>
<dbReference type="AlphaFoldDB" id="J9D8H0"/>
<accession>J9D8H0</accession>
<dbReference type="FunCoup" id="J9D8H0">
    <property type="interactions" value="106"/>
</dbReference>
<dbReference type="OMA" id="EDTRPFQ"/>
<evidence type="ECO:0000259" key="2">
    <source>
        <dbReference type="PROSITE" id="PS50192"/>
    </source>
</evidence>
<protein>
    <recommendedName>
        <fullName evidence="2">t-SNARE coiled-coil homology domain-containing protein</fullName>
    </recommendedName>
</protein>
<dbReference type="InterPro" id="IPR010989">
    <property type="entry name" value="SNARE"/>
</dbReference>
<dbReference type="OrthoDB" id="10251371at2759"/>
<reference evidence="4" key="2">
    <citation type="submission" date="2015-07" db="EMBL/GenBank/DDBJ databases">
        <title>Contrasting host-pathogen interactions and genome evolution in two generalist and specialist microsporidian pathogens of mosquitoes.</title>
        <authorList>
            <consortium name="The Broad Institute Genomics Platform"/>
            <consortium name="The Broad Institute Genome Sequencing Center for Infectious Disease"/>
            <person name="Cuomo C.A."/>
            <person name="Sanscrainte N.D."/>
            <person name="Goldberg J.M."/>
            <person name="Heiman D."/>
            <person name="Young S."/>
            <person name="Zeng Q."/>
            <person name="Becnel J.J."/>
            <person name="Birren B.W."/>
        </authorList>
    </citation>
    <scope>NUCLEOTIDE SEQUENCE [LARGE SCALE GENOMIC DNA]</scope>
    <source>
        <strain evidence="4">USNM 41457</strain>
    </source>
</reference>
<reference evidence="3 4" key="1">
    <citation type="submission" date="2011-08" db="EMBL/GenBank/DDBJ databases">
        <authorList>
            <person name="Liu Z.J."/>
            <person name="Shi F.L."/>
            <person name="Lu J.Q."/>
            <person name="Li M."/>
            <person name="Wang Z.L."/>
        </authorList>
    </citation>
    <scope>NUCLEOTIDE SEQUENCE [LARGE SCALE GENOMIC DNA]</scope>
    <source>
        <strain evidence="3 4">USNM 41457</strain>
    </source>
</reference>
<gene>
    <name evidence="3" type="ORF">EDEG_01911</name>
</gene>
<dbReference type="HOGENOM" id="CLU_093580_0_0_1"/>
<dbReference type="EMBL" id="AFBI03000030">
    <property type="protein sequence ID" value="EJW03819.1"/>
    <property type="molecule type" value="Genomic_DNA"/>
</dbReference>
<dbReference type="InParanoid" id="J9D8H0"/>
<dbReference type="STRING" id="1003232.J9D8H0"/>
<sequence length="264" mass="31484">MIVERTEKYREYLKNQFNEKPETENFFDTLNGNLIDLQKHLHDLKLALEKHCIPSFSKRKKIKDEIDTKRCTLNFKIVQLENKISEIREKKCYSKKMLTILVDYYACKLNKTLVEYKNVEEKYLKKITTLKVFDECDYDYNDNDNDQQLVNEMILMKRSADAEHVRKVIFFITTMIMEMKMVVSAQNQKIDRIEVQFDTINENLKNTNVILAQMPRKHNRIKNRIISFLSFLVLILITLSILKALKHRKGIGIRKNLIDIQDKN</sequence>
<name>J9D8H0_EDHAE</name>
<keyword evidence="4" id="KW-1185">Reference proteome</keyword>
<evidence type="ECO:0000256" key="1">
    <source>
        <dbReference type="SAM" id="Phobius"/>
    </source>
</evidence>
<evidence type="ECO:0000313" key="4">
    <source>
        <dbReference type="Proteomes" id="UP000003163"/>
    </source>
</evidence>
<dbReference type="VEuPathDB" id="MicrosporidiaDB:EDEG_01911"/>
<dbReference type="PROSITE" id="PS50192">
    <property type="entry name" value="T_SNARE"/>
    <property type="match status" value="1"/>
</dbReference>
<dbReference type="SUPFAM" id="SSF47661">
    <property type="entry name" value="t-snare proteins"/>
    <property type="match status" value="1"/>
</dbReference>
<dbReference type="Proteomes" id="UP000003163">
    <property type="component" value="Unassembled WGS sequence"/>
</dbReference>